<keyword evidence="1" id="KW-1133">Transmembrane helix</keyword>
<accession>A0A1R2CTF3</accession>
<reference evidence="2 3" key="1">
    <citation type="submission" date="2016-11" db="EMBL/GenBank/DDBJ databases">
        <title>The macronuclear genome of Stentor coeruleus: a giant cell with tiny introns.</title>
        <authorList>
            <person name="Slabodnick M."/>
            <person name="Ruby J.G."/>
            <person name="Reiff S.B."/>
            <person name="Swart E.C."/>
            <person name="Gosai S."/>
            <person name="Prabakaran S."/>
            <person name="Witkowska E."/>
            <person name="Larue G.E."/>
            <person name="Fisher S."/>
            <person name="Freeman R.M."/>
            <person name="Gunawardena J."/>
            <person name="Chu W."/>
            <person name="Stover N.A."/>
            <person name="Gregory B.D."/>
            <person name="Nowacki M."/>
            <person name="Derisi J."/>
            <person name="Roy S.W."/>
            <person name="Marshall W.F."/>
            <person name="Sood P."/>
        </authorList>
    </citation>
    <scope>NUCLEOTIDE SEQUENCE [LARGE SCALE GENOMIC DNA]</scope>
    <source>
        <strain evidence="2">WM001</strain>
    </source>
</reference>
<keyword evidence="1" id="KW-0812">Transmembrane</keyword>
<evidence type="ECO:0000256" key="1">
    <source>
        <dbReference type="SAM" id="Phobius"/>
    </source>
</evidence>
<keyword evidence="3" id="KW-1185">Reference proteome</keyword>
<feature type="transmembrane region" description="Helical" evidence="1">
    <location>
        <begin position="193"/>
        <end position="209"/>
    </location>
</feature>
<comment type="caution">
    <text evidence="2">The sequence shown here is derived from an EMBL/GenBank/DDBJ whole genome shotgun (WGS) entry which is preliminary data.</text>
</comment>
<organism evidence="2 3">
    <name type="scientific">Stentor coeruleus</name>
    <dbReference type="NCBI Taxonomy" id="5963"/>
    <lineage>
        <taxon>Eukaryota</taxon>
        <taxon>Sar</taxon>
        <taxon>Alveolata</taxon>
        <taxon>Ciliophora</taxon>
        <taxon>Postciliodesmatophora</taxon>
        <taxon>Heterotrichea</taxon>
        <taxon>Heterotrichida</taxon>
        <taxon>Stentoridae</taxon>
        <taxon>Stentor</taxon>
    </lineage>
</organism>
<protein>
    <recommendedName>
        <fullName evidence="4">Vacuole membrane protein 1</fullName>
    </recommendedName>
</protein>
<feature type="transmembrane region" description="Helical" evidence="1">
    <location>
        <begin position="32"/>
        <end position="51"/>
    </location>
</feature>
<feature type="transmembrane region" description="Helical" evidence="1">
    <location>
        <begin position="297"/>
        <end position="319"/>
    </location>
</feature>
<proteinExistence type="predicted"/>
<dbReference type="OrthoDB" id="2016540at2759"/>
<evidence type="ECO:0000313" key="3">
    <source>
        <dbReference type="Proteomes" id="UP000187209"/>
    </source>
</evidence>
<keyword evidence="1" id="KW-0472">Membrane</keyword>
<dbReference type="AlphaFoldDB" id="A0A1R2CTF3"/>
<dbReference type="Proteomes" id="UP000187209">
    <property type="component" value="Unassembled WGS sequence"/>
</dbReference>
<evidence type="ECO:0008006" key="4">
    <source>
        <dbReference type="Google" id="ProtNLM"/>
    </source>
</evidence>
<evidence type="ECO:0000313" key="2">
    <source>
        <dbReference type="EMBL" id="OMJ92284.1"/>
    </source>
</evidence>
<name>A0A1R2CTF3_9CILI</name>
<sequence length="340" mass="38526">MSSISLLKHPKLYLQLLYRAISRVVKRIVSKLIDYTLLILLTFYILFMSYILPGPHQTYMNLCLEIIEYIIWWVGLGILSSIGLGTGLHTFVIFLGPFIAKLASVSSLCSTIPELKPSRWAFKYFEDCSSPGSSDLSSIIFAVQLESFLWGFGTVLGELPPYLVAKGARYDDDQEYNEEGKIKQFLREALQKYAFITLCLCASVPNPLFDLAGLMAGHFGIPFFEFFIATTIGKAIVKVQIQVFFVCLLFSGNRLEVFFGGIEKNFKFFGSFFTDIIKKQKNANFAKGGGEKNVFGMVWEGFIVLMVMFFVVSLVNSVVKREYKIKRGEEEIPMSLIKFE</sequence>
<feature type="transmembrane region" description="Helical" evidence="1">
    <location>
        <begin position="71"/>
        <end position="95"/>
    </location>
</feature>
<dbReference type="EMBL" id="MPUH01000064">
    <property type="protein sequence ID" value="OMJ92284.1"/>
    <property type="molecule type" value="Genomic_DNA"/>
</dbReference>
<gene>
    <name evidence="2" type="ORF">SteCoe_4942</name>
</gene>